<feature type="region of interest" description="Disordered" evidence="1">
    <location>
        <begin position="358"/>
        <end position="383"/>
    </location>
</feature>
<dbReference type="EMBL" id="AWVQ01000222">
    <property type="protein sequence ID" value="ERK71823.1"/>
    <property type="molecule type" value="Genomic_DNA"/>
</dbReference>
<accession>U2T2W2</accession>
<dbReference type="AlphaFoldDB" id="U2T2W2"/>
<feature type="compositionally biased region" description="Low complexity" evidence="1">
    <location>
        <begin position="18"/>
        <end position="41"/>
    </location>
</feature>
<evidence type="ECO:0000256" key="1">
    <source>
        <dbReference type="SAM" id="MobiDB-lite"/>
    </source>
</evidence>
<feature type="transmembrane region" description="Helical" evidence="2">
    <location>
        <begin position="71"/>
        <end position="92"/>
    </location>
</feature>
<gene>
    <name evidence="3" type="ORF">N136_01829</name>
</gene>
<protein>
    <submittedName>
        <fullName evidence="3">Uncharacterized protein</fullName>
    </submittedName>
</protein>
<sequence length="441" mass="44715">MDMTDDNELDPLARLRAADPAAEVEAPDGFAARVVAEATADAGRESTEQEAPEQEATVTEITSARTRRRRLWLPIAAVAASVVVFGGAGFAVGSVTTASSVAGGAAAPISLEGGGAQTAEGRSAASGPTAGQKIAAPGAFDQVYRSGYGRNSFTASGLSTSAGTARAYGFDARAASDAKTVGALAKALGIDMAPALKDGSWQAGPQDGTAPSLTVGLDGTLSFSYYDSAIDPMVCDGDSAHACGAPPAVPSADAAVAELRAIISSAGRDPDAFEYASDPSSGVHAMTAQAWPVIDGQRVDQPWTVEFTADGVFSASGSLAPLVSMGEYPVVSAQTAFERLSDPRFGAQQTAMPLALRAEEQSTAPAPTDAPTQPPALPGSGVSPSWPVNDVHIVSARLGLASQWQPDGSVLVLPAYELTDSDGGTWSVIAVADAKLDFAVE</sequence>
<comment type="caution">
    <text evidence="3">The sequence shown here is derived from an EMBL/GenBank/DDBJ whole genome shotgun (WGS) entry which is preliminary data.</text>
</comment>
<evidence type="ECO:0000313" key="4">
    <source>
        <dbReference type="Proteomes" id="UP000016605"/>
    </source>
</evidence>
<proteinExistence type="predicted"/>
<feature type="region of interest" description="Disordered" evidence="1">
    <location>
        <begin position="1"/>
        <end position="58"/>
    </location>
</feature>
<keyword evidence="2" id="KW-0472">Membrane</keyword>
<keyword evidence="2" id="KW-1133">Transmembrane helix</keyword>
<dbReference type="HOGENOM" id="CLU_593050_0_0_11"/>
<evidence type="ECO:0000313" key="3">
    <source>
        <dbReference type="EMBL" id="ERK71823.1"/>
    </source>
</evidence>
<dbReference type="PATRIC" id="fig|1358026.3.peg.1570"/>
<reference evidence="3 4" key="1">
    <citation type="submission" date="2013-08" db="EMBL/GenBank/DDBJ databases">
        <authorList>
            <person name="Weinstock G."/>
            <person name="Sodergren E."/>
            <person name="Wylie T."/>
            <person name="Fulton L."/>
            <person name="Fulton R."/>
            <person name="Fronick C."/>
            <person name="O'Laughlin M."/>
            <person name="Godfrey J."/>
            <person name="Miner T."/>
            <person name="Herter B."/>
            <person name="Appelbaum E."/>
            <person name="Cordes M."/>
            <person name="Lek S."/>
            <person name="Wollam A."/>
            <person name="Pepin K.H."/>
            <person name="Palsikar V.B."/>
            <person name="Mitreva M."/>
            <person name="Wilson R.K."/>
        </authorList>
    </citation>
    <scope>NUCLEOTIDE SEQUENCE [LARGE SCALE GENOMIC DNA]</scope>
    <source>
        <strain evidence="3 4">ATCC 14665</strain>
    </source>
</reference>
<organism evidence="3 4">
    <name type="scientific">Leifsonia aquatica ATCC 14665</name>
    <dbReference type="NCBI Taxonomy" id="1358026"/>
    <lineage>
        <taxon>Bacteria</taxon>
        <taxon>Bacillati</taxon>
        <taxon>Actinomycetota</taxon>
        <taxon>Actinomycetes</taxon>
        <taxon>Micrococcales</taxon>
        <taxon>Microbacteriaceae</taxon>
        <taxon>Leifsonia</taxon>
    </lineage>
</organism>
<evidence type="ECO:0000256" key="2">
    <source>
        <dbReference type="SAM" id="Phobius"/>
    </source>
</evidence>
<name>U2T2W2_LEIAQ</name>
<keyword evidence="2" id="KW-0812">Transmembrane</keyword>
<dbReference type="Proteomes" id="UP000016605">
    <property type="component" value="Unassembled WGS sequence"/>
</dbReference>